<evidence type="ECO:0000313" key="3">
    <source>
        <dbReference type="Proteomes" id="UP000596742"/>
    </source>
</evidence>
<dbReference type="AlphaFoldDB" id="A0A8B6HCU9"/>
<dbReference type="EMBL" id="UYJE01009821">
    <property type="protein sequence ID" value="VDI77079.1"/>
    <property type="molecule type" value="Genomic_DNA"/>
</dbReference>
<protein>
    <recommendedName>
        <fullName evidence="1">DUF5641 domain-containing protein</fullName>
    </recommendedName>
</protein>
<sequence>MAKNRVAPLKKLTIPQLELMAALVGGRLTSHIMSSLRNVKKCVLWSDSQITLHWISSRKQLKTFIANRVIEIKELTCEHSWKYCPTEHNPADLLSRGLSYEQLKNNKLWMHGPDWLTDEKQWPNEFQIDNKVMTTTCKDYENQETQDDIIRTKNNVLNIINVDRYNSFNKTARILGYVQKFIDNCRNTVPNTRRLTTTYLTLNDIHNSTMKLIEAANTKDTVMFLKAYVQNETDCYSADLTTNHETINDQAKRRFCLIEQFLAGWKHEYLTSLREFHRVSGNNNQSVKLGDVVQIYDDNSPRTTWKLGVIEELTYGNDNLVRSATVRTSNSKLNRPIVKLYPLEICASDSIYTQTQRYPRRAKTDAVEKIRKCLK</sequence>
<comment type="caution">
    <text evidence="2">The sequence shown here is derived from an EMBL/GenBank/DDBJ whole genome shotgun (WGS) entry which is preliminary data.</text>
</comment>
<dbReference type="InterPro" id="IPR040676">
    <property type="entry name" value="DUF5641"/>
</dbReference>
<organism evidence="2 3">
    <name type="scientific">Mytilus galloprovincialis</name>
    <name type="common">Mediterranean mussel</name>
    <dbReference type="NCBI Taxonomy" id="29158"/>
    <lineage>
        <taxon>Eukaryota</taxon>
        <taxon>Metazoa</taxon>
        <taxon>Spiralia</taxon>
        <taxon>Lophotrochozoa</taxon>
        <taxon>Mollusca</taxon>
        <taxon>Bivalvia</taxon>
        <taxon>Autobranchia</taxon>
        <taxon>Pteriomorphia</taxon>
        <taxon>Mytilida</taxon>
        <taxon>Mytiloidea</taxon>
        <taxon>Mytilidae</taxon>
        <taxon>Mytilinae</taxon>
        <taxon>Mytilus</taxon>
    </lineage>
</organism>
<dbReference type="Proteomes" id="UP000596742">
    <property type="component" value="Unassembled WGS sequence"/>
</dbReference>
<evidence type="ECO:0000259" key="1">
    <source>
        <dbReference type="Pfam" id="PF18701"/>
    </source>
</evidence>
<feature type="domain" description="DUF5641" evidence="1">
    <location>
        <begin position="258"/>
        <end position="343"/>
    </location>
</feature>
<dbReference type="Pfam" id="PF18701">
    <property type="entry name" value="DUF5641"/>
    <property type="match status" value="1"/>
</dbReference>
<accession>A0A8B6HCU9</accession>
<evidence type="ECO:0000313" key="2">
    <source>
        <dbReference type="EMBL" id="VDI77079.1"/>
    </source>
</evidence>
<keyword evidence="3" id="KW-1185">Reference proteome</keyword>
<reference evidence="2" key="1">
    <citation type="submission" date="2018-11" db="EMBL/GenBank/DDBJ databases">
        <authorList>
            <person name="Alioto T."/>
            <person name="Alioto T."/>
        </authorList>
    </citation>
    <scope>NUCLEOTIDE SEQUENCE</scope>
</reference>
<dbReference type="OrthoDB" id="8036689at2759"/>
<gene>
    <name evidence="2" type="ORF">MGAL_10B019213</name>
</gene>
<name>A0A8B6HCU9_MYTGA</name>
<dbReference type="Pfam" id="PF05380">
    <property type="entry name" value="Peptidase_A17"/>
    <property type="match status" value="1"/>
</dbReference>
<dbReference type="PANTHER" id="PTHR47331">
    <property type="entry name" value="PHD-TYPE DOMAIN-CONTAINING PROTEIN"/>
    <property type="match status" value="1"/>
</dbReference>
<proteinExistence type="predicted"/>
<dbReference type="InterPro" id="IPR008042">
    <property type="entry name" value="Retrotrans_Pao"/>
</dbReference>